<reference evidence="3 4" key="1">
    <citation type="journal article" date="2021" name="Commun. Biol.">
        <title>The genome of Shorea leprosula (Dipterocarpaceae) highlights the ecological relevance of drought in aseasonal tropical rainforests.</title>
        <authorList>
            <person name="Ng K.K.S."/>
            <person name="Kobayashi M.J."/>
            <person name="Fawcett J.A."/>
            <person name="Hatakeyama M."/>
            <person name="Paape T."/>
            <person name="Ng C.H."/>
            <person name="Ang C.C."/>
            <person name="Tnah L.H."/>
            <person name="Lee C.T."/>
            <person name="Nishiyama T."/>
            <person name="Sese J."/>
            <person name="O'Brien M.J."/>
            <person name="Copetti D."/>
            <person name="Mohd Noor M.I."/>
            <person name="Ong R.C."/>
            <person name="Putra M."/>
            <person name="Sireger I.Z."/>
            <person name="Indrioko S."/>
            <person name="Kosugi Y."/>
            <person name="Izuno A."/>
            <person name="Isagi Y."/>
            <person name="Lee S.L."/>
            <person name="Shimizu K.K."/>
        </authorList>
    </citation>
    <scope>NUCLEOTIDE SEQUENCE [LARGE SCALE GENOMIC DNA]</scope>
    <source>
        <strain evidence="3">214</strain>
    </source>
</reference>
<dbReference type="AlphaFoldDB" id="A0AAV5L358"/>
<name>A0AAV5L358_9ROSI</name>
<evidence type="ECO:0000256" key="1">
    <source>
        <dbReference type="SAM" id="Coils"/>
    </source>
</evidence>
<feature type="compositionally biased region" description="Acidic residues" evidence="2">
    <location>
        <begin position="450"/>
        <end position="459"/>
    </location>
</feature>
<evidence type="ECO:0000256" key="2">
    <source>
        <dbReference type="SAM" id="MobiDB-lite"/>
    </source>
</evidence>
<evidence type="ECO:0000313" key="4">
    <source>
        <dbReference type="Proteomes" id="UP001054252"/>
    </source>
</evidence>
<feature type="coiled-coil region" evidence="1">
    <location>
        <begin position="291"/>
        <end position="328"/>
    </location>
</feature>
<feature type="region of interest" description="Disordered" evidence="2">
    <location>
        <begin position="144"/>
        <end position="206"/>
    </location>
</feature>
<comment type="caution">
    <text evidence="3">The sequence shown here is derived from an EMBL/GenBank/DDBJ whole genome shotgun (WGS) entry which is preliminary data.</text>
</comment>
<organism evidence="3 4">
    <name type="scientific">Rubroshorea leprosula</name>
    <dbReference type="NCBI Taxonomy" id="152421"/>
    <lineage>
        <taxon>Eukaryota</taxon>
        <taxon>Viridiplantae</taxon>
        <taxon>Streptophyta</taxon>
        <taxon>Embryophyta</taxon>
        <taxon>Tracheophyta</taxon>
        <taxon>Spermatophyta</taxon>
        <taxon>Magnoliopsida</taxon>
        <taxon>eudicotyledons</taxon>
        <taxon>Gunneridae</taxon>
        <taxon>Pentapetalae</taxon>
        <taxon>rosids</taxon>
        <taxon>malvids</taxon>
        <taxon>Malvales</taxon>
        <taxon>Dipterocarpaceae</taxon>
        <taxon>Rubroshorea</taxon>
    </lineage>
</organism>
<feature type="compositionally biased region" description="Basic and acidic residues" evidence="2">
    <location>
        <begin position="177"/>
        <end position="193"/>
    </location>
</feature>
<proteinExistence type="predicted"/>
<feature type="region of interest" description="Disordered" evidence="2">
    <location>
        <begin position="450"/>
        <end position="523"/>
    </location>
</feature>
<gene>
    <name evidence="3" type="ORF">SLEP1_g40266</name>
</gene>
<dbReference type="Proteomes" id="UP001054252">
    <property type="component" value="Unassembled WGS sequence"/>
</dbReference>
<sequence length="523" mass="58557">MPLEYGGMDSESSPSSSERTVEVVRGDEVVGVGGDSVPITVVEVEGRRERCYDVDADIVEEVKQYRSELETRDSLGYLVENYEISSRVLIRPAGVEERACSAPRDHWMPIAECIEAAELYGPSALSEAEMDKILSVAGGVAIPKKPRKKSKTSTKQVDEGGIGKEVVPSTSAGVEEEVPRLELKRKGREERGALQKKKKVVEEEERGSEVPLFIPRPPPVELDSELKEFEGGAEVRAPGEGKGLVPPLSFQSSLFEAKNMTGARRFINSTFLEVDKRHARDEALRYCGASMVKHVLECDQLQKEKEELEKKNKEMQEALDEVVPAEKEIKLMKEAVVELKKNVQLMVHNGMEEHISNFISSSSFDNIVNLYRLPTAILAFTDCRKKVNAEYLEVDITKITFGEQEEGVEENGESMSADFHPQIKLRWDRDVDGRTVFPPNFDFEFVAVEEEEAEVEEDEVGARVEGTEVDESQPAQPVEIHPVPSDDEQPPLLDEQQPTQPPLPTEQEPVQQPPPAEKSFFFF</sequence>
<protein>
    <submittedName>
        <fullName evidence="3">Uncharacterized protein</fullName>
    </submittedName>
</protein>
<keyword evidence="1" id="KW-0175">Coiled coil</keyword>
<accession>A0AAV5L358</accession>
<keyword evidence="4" id="KW-1185">Reference proteome</keyword>
<evidence type="ECO:0000313" key="3">
    <source>
        <dbReference type="EMBL" id="GKV31589.1"/>
    </source>
</evidence>
<feature type="region of interest" description="Disordered" evidence="2">
    <location>
        <begin position="1"/>
        <end position="20"/>
    </location>
</feature>
<dbReference type="EMBL" id="BPVZ01000092">
    <property type="protein sequence ID" value="GKV31589.1"/>
    <property type="molecule type" value="Genomic_DNA"/>
</dbReference>